<dbReference type="EMBL" id="BQXU01000001">
    <property type="protein sequence ID" value="GKT40482.1"/>
    <property type="molecule type" value="Genomic_DNA"/>
</dbReference>
<feature type="transmembrane region" description="Helical" evidence="1">
    <location>
        <begin position="9"/>
        <end position="27"/>
    </location>
</feature>
<evidence type="ECO:0000313" key="3">
    <source>
        <dbReference type="Proteomes" id="UP001055115"/>
    </source>
</evidence>
<accession>A0AA37L9Z6</accession>
<dbReference type="Proteomes" id="UP001055115">
    <property type="component" value="Unassembled WGS sequence"/>
</dbReference>
<dbReference type="AlphaFoldDB" id="A0AA37L9Z6"/>
<evidence type="ECO:0000256" key="1">
    <source>
        <dbReference type="SAM" id="Phobius"/>
    </source>
</evidence>
<dbReference type="RefSeq" id="XP_049122832.1">
    <property type="nucleotide sequence ID" value="XM_049266875.1"/>
</dbReference>
<name>A0AA37L9Z6_9PEZI</name>
<proteinExistence type="predicted"/>
<sequence length="450" mass="50864">MLARDFKRVVLIVGPFLFLTYVGIQYLDLRDSASGLEHWFDRIFAPNWRQNDELNPNQQLAPLASPTQSHAAIASTTLTSTEATHHEIFSTSTFDKKFFHIRFRGEETINPNILPHPNLDNTFIIVAQKRKANDNTVEHVELVCNAIFTLEGLTCAESPLVLPIAATKSGDEKCPPNLAYIALNIGPHDARVFHGPKAPFIVFGSNSKFTCFGQFMQDFRSLGNWDFEMSLDLSFGLGTELQRPPPWGTMEKNWFPFWDENGALYLHQDVAPKRVFAKLNADGSVGPDLAPLAAGDEACLSKYMPNLPPDHESIHQATNSLSISFCKRSDPTCKATSDNTFIFTVFQHKTFYRFHSEYEPYVMVFRQKAPFETYAVSRRPIWIHGRGKNLDGSSDMFYVTSMSWKRKDQRYHGFLDDVLFVSFGIEDKRTGAIDVLAEDLLAELGVCLEA</sequence>
<keyword evidence="1" id="KW-1133">Transmembrane helix</keyword>
<keyword evidence="1" id="KW-0812">Transmembrane</keyword>
<keyword evidence="3" id="KW-1185">Reference proteome</keyword>
<gene>
    <name evidence="2" type="ORF">ColSpa_00663</name>
</gene>
<comment type="caution">
    <text evidence="2">The sequence shown here is derived from an EMBL/GenBank/DDBJ whole genome shotgun (WGS) entry which is preliminary data.</text>
</comment>
<protein>
    <submittedName>
        <fullName evidence="2">Uncharacterized protein</fullName>
    </submittedName>
</protein>
<keyword evidence="1" id="KW-0472">Membrane</keyword>
<dbReference type="GeneID" id="73321465"/>
<organism evidence="2 3">
    <name type="scientific">Colletotrichum spaethianum</name>
    <dbReference type="NCBI Taxonomy" id="700344"/>
    <lineage>
        <taxon>Eukaryota</taxon>
        <taxon>Fungi</taxon>
        <taxon>Dikarya</taxon>
        <taxon>Ascomycota</taxon>
        <taxon>Pezizomycotina</taxon>
        <taxon>Sordariomycetes</taxon>
        <taxon>Hypocreomycetidae</taxon>
        <taxon>Glomerellales</taxon>
        <taxon>Glomerellaceae</taxon>
        <taxon>Colletotrichum</taxon>
        <taxon>Colletotrichum spaethianum species complex</taxon>
    </lineage>
</organism>
<evidence type="ECO:0000313" key="2">
    <source>
        <dbReference type="EMBL" id="GKT40482.1"/>
    </source>
</evidence>
<reference evidence="2 3" key="1">
    <citation type="submission" date="2022-03" db="EMBL/GenBank/DDBJ databases">
        <title>Genome data of Colletotrichum spp.</title>
        <authorList>
            <person name="Utami Y.D."/>
            <person name="Hiruma K."/>
        </authorList>
    </citation>
    <scope>NUCLEOTIDE SEQUENCE [LARGE SCALE GENOMIC DNA]</scope>
    <source>
        <strain evidence="2 3">MAFF 239500</strain>
    </source>
</reference>